<dbReference type="eggNOG" id="COG1648">
    <property type="taxonomic scope" value="Bacteria"/>
</dbReference>
<evidence type="ECO:0000256" key="5">
    <source>
        <dbReference type="ARBA" id="ARBA00023244"/>
    </source>
</evidence>
<evidence type="ECO:0000256" key="6">
    <source>
        <dbReference type="SAM" id="MobiDB-lite"/>
    </source>
</evidence>
<name>H5UR06_9MICO</name>
<reference evidence="7 8" key="1">
    <citation type="submission" date="2012-02" db="EMBL/GenBank/DDBJ databases">
        <title>Whole genome shotgun sequence of Mobilicoccus pelagius NBRC 104925.</title>
        <authorList>
            <person name="Yoshida Y."/>
            <person name="Hosoyama A."/>
            <person name="Tsuchikane K."/>
            <person name="Katsumata H."/>
            <person name="Yamazaki S."/>
            <person name="Fujita N."/>
        </authorList>
    </citation>
    <scope>NUCLEOTIDE SEQUENCE [LARGE SCALE GENOMIC DNA]</scope>
    <source>
        <strain evidence="7 8">NBRC 104925</strain>
    </source>
</reference>
<dbReference type="InterPro" id="IPR036291">
    <property type="entry name" value="NAD(P)-bd_dom_sf"/>
</dbReference>
<comment type="pathway">
    <text evidence="1">Porphyrin-containing compound metabolism; siroheme biosynthesis; sirohydrochlorin from precorrin-2: step 1/1.</text>
</comment>
<dbReference type="Pfam" id="PF13241">
    <property type="entry name" value="NAD_binding_7"/>
    <property type="match status" value="1"/>
</dbReference>
<keyword evidence="5" id="KW-0627">Porphyrin biosynthesis</keyword>
<dbReference type="SUPFAM" id="SSF51735">
    <property type="entry name" value="NAD(P)-binding Rossmann-fold domains"/>
    <property type="match status" value="1"/>
</dbReference>
<evidence type="ECO:0000256" key="2">
    <source>
        <dbReference type="ARBA" id="ARBA00012400"/>
    </source>
</evidence>
<dbReference type="PANTHER" id="PTHR35330">
    <property type="entry name" value="SIROHEME BIOSYNTHESIS PROTEIN MET8"/>
    <property type="match status" value="1"/>
</dbReference>
<gene>
    <name evidence="7" type="primary">cysG</name>
    <name evidence="7" type="ORF">MOPEL_067_00130</name>
</gene>
<dbReference type="OrthoDB" id="9815856at2"/>
<keyword evidence="4" id="KW-0520">NAD</keyword>
<dbReference type="EMBL" id="BAFE01000047">
    <property type="protein sequence ID" value="GAB48164.1"/>
    <property type="molecule type" value="Genomic_DNA"/>
</dbReference>
<dbReference type="GO" id="GO:0004325">
    <property type="term" value="F:ferrochelatase activity"/>
    <property type="evidence" value="ECO:0007669"/>
    <property type="project" value="InterPro"/>
</dbReference>
<evidence type="ECO:0000313" key="7">
    <source>
        <dbReference type="EMBL" id="GAB48164.1"/>
    </source>
</evidence>
<dbReference type="InterPro" id="IPR028161">
    <property type="entry name" value="Met8-like"/>
</dbReference>
<dbReference type="GO" id="GO:0043115">
    <property type="term" value="F:precorrin-2 dehydrogenase activity"/>
    <property type="evidence" value="ECO:0007669"/>
    <property type="project" value="UniProtKB-EC"/>
</dbReference>
<keyword evidence="3" id="KW-0560">Oxidoreductase</keyword>
<keyword evidence="8" id="KW-1185">Reference proteome</keyword>
<dbReference type="EC" id="1.3.1.76" evidence="2"/>
<dbReference type="RefSeq" id="WP_009482062.1">
    <property type="nucleotide sequence ID" value="NZ_BAFE01000047.1"/>
</dbReference>
<dbReference type="PANTHER" id="PTHR35330:SF1">
    <property type="entry name" value="SIROHEME BIOSYNTHESIS PROTEIN MET8"/>
    <property type="match status" value="1"/>
</dbReference>
<dbReference type="GO" id="GO:0019354">
    <property type="term" value="P:siroheme biosynthetic process"/>
    <property type="evidence" value="ECO:0007669"/>
    <property type="project" value="UniProtKB-UniPathway"/>
</dbReference>
<sequence>MSPAPFLLGLSLAGRHVVAVGGGPVTARRVADLVAAGAHVHVVAPVVAPEIVALVADTSGGARVAVTSSHAASDGRISWESRPYAGEGDLDGAWLVHVATGDPEVDARVAADADRRHVFCVAAGEASRGSARVPARAVVPTESGPISLAVHAADDPRRAVAVRGAVQDHLATCAATHLASGAVDLTSRRRPAGGRDRGPVRVVSGPHPTPRGAVA</sequence>
<dbReference type="STRING" id="1089455.MOPEL_067_00130"/>
<evidence type="ECO:0000256" key="3">
    <source>
        <dbReference type="ARBA" id="ARBA00023002"/>
    </source>
</evidence>
<accession>H5UR06</accession>
<organism evidence="7 8">
    <name type="scientific">Mobilicoccus pelagius NBRC 104925</name>
    <dbReference type="NCBI Taxonomy" id="1089455"/>
    <lineage>
        <taxon>Bacteria</taxon>
        <taxon>Bacillati</taxon>
        <taxon>Actinomycetota</taxon>
        <taxon>Actinomycetes</taxon>
        <taxon>Micrococcales</taxon>
        <taxon>Dermatophilaceae</taxon>
        <taxon>Mobilicoccus</taxon>
    </lineage>
</organism>
<dbReference type="AlphaFoldDB" id="H5UR06"/>
<evidence type="ECO:0000256" key="1">
    <source>
        <dbReference type="ARBA" id="ARBA00005010"/>
    </source>
</evidence>
<evidence type="ECO:0000256" key="4">
    <source>
        <dbReference type="ARBA" id="ARBA00023027"/>
    </source>
</evidence>
<evidence type="ECO:0000313" key="8">
    <source>
        <dbReference type="Proteomes" id="UP000004367"/>
    </source>
</evidence>
<dbReference type="Gene3D" id="3.40.50.720">
    <property type="entry name" value="NAD(P)-binding Rossmann-like Domain"/>
    <property type="match status" value="1"/>
</dbReference>
<proteinExistence type="predicted"/>
<protein>
    <recommendedName>
        <fullName evidence="2">precorrin-2 dehydrogenase</fullName>
        <ecNumber evidence="2">1.3.1.76</ecNumber>
    </recommendedName>
</protein>
<dbReference type="Proteomes" id="UP000004367">
    <property type="component" value="Unassembled WGS sequence"/>
</dbReference>
<comment type="caution">
    <text evidence="7">The sequence shown here is derived from an EMBL/GenBank/DDBJ whole genome shotgun (WGS) entry which is preliminary data.</text>
</comment>
<dbReference type="UniPathway" id="UPA00262">
    <property type="reaction ID" value="UER00222"/>
</dbReference>
<feature type="region of interest" description="Disordered" evidence="6">
    <location>
        <begin position="184"/>
        <end position="215"/>
    </location>
</feature>